<dbReference type="InterPro" id="IPR023997">
    <property type="entry name" value="TonB-dep_OMP_SusC/RagA_CS"/>
</dbReference>
<feature type="domain" description="TonB-dependent receptor plug" evidence="12">
    <location>
        <begin position="209"/>
        <end position="330"/>
    </location>
</feature>
<evidence type="ECO:0000259" key="12">
    <source>
        <dbReference type="Pfam" id="PF07715"/>
    </source>
</evidence>
<sequence length="1098" mass="120567">MCKILLAMKLHAVLLLAGALQVSAGSFSQSISFQGENVTLEKVFTAINQQTDYSVFYNYSVLKDARPVTLNLRNTSVQNLLDASLKGQGLTYSIEEKLILIKRTERSGPLLRPPSAIDTIRGSVTDADGFPLPGVSVQVKGTLKGTLTNEQGKYELPDADQGELLVFSFLGFKTVETLINGQAEISITLHQDIAALDEIVVIGYGEQERRDITSAISSVKGDDVENNPIASVDNLLQGRAAGVQVLQTSGEPGTAVSVRVRGYTSIGGGNEPLYIVDGVPIKSGSYTSLGQGSAGFNALADINPNDIASIEILKDASATSIYGARASNGVVLITTKRGRAGKPTLSLNFYSGVSSLANKLPVLNGKEHRAYFTEAWLNRGRGLRNEITDSLNWTFSGDTDWQDEIFRSASANNADFSLRGGSDQFKYAVSGGYFKQEGILLNSVYERLSGRVNTEYQATKSLTIGSNLSYSISSRNTVRQGSGNNFPIWMALRTFSFLRSTDTLGRLWKGTNPIRQLEDIKNEENSDRIIANLYGELEIIENLKLRSNIAVDLLSLKEDRFTPASLLTTPLRQANSNYYRDRGWVNENTLTYQTNFNSDHHVSALAGFSQQANNIQVLSAFGSGAASDKIPTINASASIDGASSNETSWGIFSLFGRVNYSFKDRYLLNATIRRDGSSRFGRENRFGTFPSFSAGWRIAEESFMQNSSLVQELKLRVSYGVTGNQSIGNFISQGLFNAGENYMGQGGIGPASNGIPNPDLSWESTNQFDIGLDLSVFDNRIYLIADYYHKRTHGLLFNVDLPGTSGYNSLTTNLGEIENKGYELTLHTKNLTGDFQWSTEANFSYNQNKVISLPNGEDQFAGLGIVREGEPLGSFYGWVFDGVYARDEDVPEGLTTGGGIGFEGGDAIFRDLNGDNRIDENDLTIIGNAQPDFVGGLSNSFSYKGFDLSILFTYSGGNEIFNAVEQMRGGNGFSQNPRPYIWKNAWREQGDITDVPVNWMVKPVENDRNSSRWVEDGSYLRLKNISLSYNLNAEFLNRYFISGMRIYVTGQNVWTGTSYLGYDPEVVTTSSDNSRQFGIDNGRMPIPRTFMMGINVTF</sequence>
<dbReference type="Gene3D" id="2.40.170.20">
    <property type="entry name" value="TonB-dependent receptor, beta-barrel domain"/>
    <property type="match status" value="1"/>
</dbReference>
<dbReference type="InterPro" id="IPR039426">
    <property type="entry name" value="TonB-dep_rcpt-like"/>
</dbReference>
<evidence type="ECO:0000256" key="10">
    <source>
        <dbReference type="SAM" id="SignalP"/>
    </source>
</evidence>
<evidence type="ECO:0000256" key="1">
    <source>
        <dbReference type="ARBA" id="ARBA00004571"/>
    </source>
</evidence>
<organism evidence="13 14">
    <name type="scientific">Anseongella ginsenosidimutans</name>
    <dbReference type="NCBI Taxonomy" id="496056"/>
    <lineage>
        <taxon>Bacteria</taxon>
        <taxon>Pseudomonadati</taxon>
        <taxon>Bacteroidota</taxon>
        <taxon>Sphingobacteriia</taxon>
        <taxon>Sphingobacteriales</taxon>
        <taxon>Sphingobacteriaceae</taxon>
        <taxon>Anseongella</taxon>
    </lineage>
</organism>
<dbReference type="EMBL" id="SMAD01000010">
    <property type="protein sequence ID" value="TCS85890.1"/>
    <property type="molecule type" value="Genomic_DNA"/>
</dbReference>
<dbReference type="InterPro" id="IPR012910">
    <property type="entry name" value="Plug_dom"/>
</dbReference>
<dbReference type="SUPFAM" id="SSF49464">
    <property type="entry name" value="Carboxypeptidase regulatory domain-like"/>
    <property type="match status" value="1"/>
</dbReference>
<evidence type="ECO:0000256" key="2">
    <source>
        <dbReference type="ARBA" id="ARBA00022448"/>
    </source>
</evidence>
<gene>
    <name evidence="13" type="ORF">EDD80_11088</name>
</gene>
<evidence type="ECO:0000256" key="9">
    <source>
        <dbReference type="RuleBase" id="RU003357"/>
    </source>
</evidence>
<evidence type="ECO:0000256" key="4">
    <source>
        <dbReference type="ARBA" id="ARBA00022692"/>
    </source>
</evidence>
<comment type="caution">
    <text evidence="13">The sequence shown here is derived from an EMBL/GenBank/DDBJ whole genome shotgun (WGS) entry which is preliminary data.</text>
</comment>
<dbReference type="InterPro" id="IPR023996">
    <property type="entry name" value="TonB-dep_OMP_SusC/RagA"/>
</dbReference>
<keyword evidence="4 8" id="KW-0812">Transmembrane</keyword>
<dbReference type="InterPro" id="IPR036942">
    <property type="entry name" value="Beta-barrel_TonB_sf"/>
</dbReference>
<dbReference type="Pfam" id="PF00593">
    <property type="entry name" value="TonB_dep_Rec_b-barrel"/>
    <property type="match status" value="1"/>
</dbReference>
<comment type="similarity">
    <text evidence="8 9">Belongs to the TonB-dependent receptor family.</text>
</comment>
<dbReference type="NCBIfam" id="TIGR04057">
    <property type="entry name" value="SusC_RagA_signa"/>
    <property type="match status" value="1"/>
</dbReference>
<keyword evidence="3 8" id="KW-1134">Transmembrane beta strand</keyword>
<evidence type="ECO:0000256" key="8">
    <source>
        <dbReference type="PROSITE-ProRule" id="PRU01360"/>
    </source>
</evidence>
<name>A0A4R3KNL2_9SPHI</name>
<keyword evidence="5 9" id="KW-0798">TonB box</keyword>
<feature type="signal peptide" evidence="10">
    <location>
        <begin position="1"/>
        <end position="24"/>
    </location>
</feature>
<proteinExistence type="inferred from homology"/>
<dbReference type="NCBIfam" id="TIGR04056">
    <property type="entry name" value="OMP_RagA_SusC"/>
    <property type="match status" value="1"/>
</dbReference>
<dbReference type="PROSITE" id="PS52016">
    <property type="entry name" value="TONB_DEPENDENT_REC_3"/>
    <property type="match status" value="1"/>
</dbReference>
<dbReference type="AlphaFoldDB" id="A0A4R3KNL2"/>
<comment type="subcellular location">
    <subcellularLocation>
        <location evidence="1 8">Cell outer membrane</location>
        <topology evidence="1 8">Multi-pass membrane protein</topology>
    </subcellularLocation>
</comment>
<keyword evidence="10" id="KW-0732">Signal</keyword>
<dbReference type="Pfam" id="PF13715">
    <property type="entry name" value="CarbopepD_reg_2"/>
    <property type="match status" value="1"/>
</dbReference>
<keyword evidence="2 8" id="KW-0813">Transport</keyword>
<dbReference type="InterPro" id="IPR037066">
    <property type="entry name" value="Plug_dom_sf"/>
</dbReference>
<keyword evidence="7 8" id="KW-0998">Cell outer membrane</keyword>
<evidence type="ECO:0000256" key="7">
    <source>
        <dbReference type="ARBA" id="ARBA00023237"/>
    </source>
</evidence>
<dbReference type="GO" id="GO:0009279">
    <property type="term" value="C:cell outer membrane"/>
    <property type="evidence" value="ECO:0007669"/>
    <property type="project" value="UniProtKB-SubCell"/>
</dbReference>
<evidence type="ECO:0000313" key="14">
    <source>
        <dbReference type="Proteomes" id="UP000295807"/>
    </source>
</evidence>
<dbReference type="InterPro" id="IPR008969">
    <property type="entry name" value="CarboxyPept-like_regulatory"/>
</dbReference>
<dbReference type="FunFam" id="2.170.130.10:FF:000008">
    <property type="entry name" value="SusC/RagA family TonB-linked outer membrane protein"/>
    <property type="match status" value="1"/>
</dbReference>
<evidence type="ECO:0000256" key="3">
    <source>
        <dbReference type="ARBA" id="ARBA00022452"/>
    </source>
</evidence>
<evidence type="ECO:0000259" key="11">
    <source>
        <dbReference type="Pfam" id="PF00593"/>
    </source>
</evidence>
<dbReference type="Pfam" id="PF07715">
    <property type="entry name" value="Plug"/>
    <property type="match status" value="1"/>
</dbReference>
<dbReference type="InterPro" id="IPR000531">
    <property type="entry name" value="Beta-barrel_TonB"/>
</dbReference>
<dbReference type="Gene3D" id="2.170.130.10">
    <property type="entry name" value="TonB-dependent receptor, plug domain"/>
    <property type="match status" value="1"/>
</dbReference>
<dbReference type="Proteomes" id="UP000295807">
    <property type="component" value="Unassembled WGS sequence"/>
</dbReference>
<accession>A0A4R3KNL2</accession>
<dbReference type="Gene3D" id="2.60.40.1120">
    <property type="entry name" value="Carboxypeptidase-like, regulatory domain"/>
    <property type="match status" value="1"/>
</dbReference>
<protein>
    <submittedName>
        <fullName evidence="13">TonB-linked SusC/RagA family outer membrane protein</fullName>
    </submittedName>
</protein>
<keyword evidence="14" id="KW-1185">Reference proteome</keyword>
<feature type="domain" description="TonB-dependent receptor-like beta-barrel" evidence="11">
    <location>
        <begin position="484"/>
        <end position="1052"/>
    </location>
</feature>
<feature type="chain" id="PRO_5020209514" evidence="10">
    <location>
        <begin position="25"/>
        <end position="1098"/>
    </location>
</feature>
<evidence type="ECO:0000313" key="13">
    <source>
        <dbReference type="EMBL" id="TCS85890.1"/>
    </source>
</evidence>
<keyword evidence="6 8" id="KW-0472">Membrane</keyword>
<reference evidence="13 14" key="1">
    <citation type="submission" date="2019-03" db="EMBL/GenBank/DDBJ databases">
        <title>Genomic Encyclopedia of Type Strains, Phase IV (KMG-IV): sequencing the most valuable type-strain genomes for metagenomic binning, comparative biology and taxonomic classification.</title>
        <authorList>
            <person name="Goeker M."/>
        </authorList>
    </citation>
    <scope>NUCLEOTIDE SEQUENCE [LARGE SCALE GENOMIC DNA]</scope>
    <source>
        <strain evidence="13 14">DSM 21100</strain>
    </source>
</reference>
<evidence type="ECO:0000256" key="5">
    <source>
        <dbReference type="ARBA" id="ARBA00023077"/>
    </source>
</evidence>
<dbReference type="SUPFAM" id="SSF56935">
    <property type="entry name" value="Porins"/>
    <property type="match status" value="1"/>
</dbReference>
<evidence type="ECO:0000256" key="6">
    <source>
        <dbReference type="ARBA" id="ARBA00023136"/>
    </source>
</evidence>